<dbReference type="PROSITE" id="PS01361">
    <property type="entry name" value="ZF_DOF_1"/>
    <property type="match status" value="1"/>
</dbReference>
<evidence type="ECO:0000256" key="9">
    <source>
        <dbReference type="RuleBase" id="RU369094"/>
    </source>
</evidence>
<feature type="domain" description="Dof-type" evidence="11">
    <location>
        <begin position="65"/>
        <end position="119"/>
    </location>
</feature>
<proteinExistence type="predicted"/>
<dbReference type="Pfam" id="PF02701">
    <property type="entry name" value="Zn_ribbon_Dof"/>
    <property type="match status" value="1"/>
</dbReference>
<dbReference type="PANTHER" id="PTHR31992">
    <property type="entry name" value="DOF ZINC FINGER PROTEIN DOF1.4-RELATED"/>
    <property type="match status" value="1"/>
</dbReference>
<keyword evidence="3 9" id="KW-0862">Zinc</keyword>
<dbReference type="GO" id="GO:0003677">
    <property type="term" value="F:DNA binding"/>
    <property type="evidence" value="ECO:0007669"/>
    <property type="project" value="UniProtKB-UniRule"/>
</dbReference>
<evidence type="ECO:0000313" key="12">
    <source>
        <dbReference type="EMBL" id="KAJ6814173.1"/>
    </source>
</evidence>
<dbReference type="InterPro" id="IPR045174">
    <property type="entry name" value="Dof"/>
</dbReference>
<accession>A0AAX6FDA3</accession>
<dbReference type="GO" id="GO:0003700">
    <property type="term" value="F:DNA-binding transcription factor activity"/>
    <property type="evidence" value="ECO:0007669"/>
    <property type="project" value="UniProtKB-UniRule"/>
</dbReference>
<dbReference type="PROSITE" id="PS50884">
    <property type="entry name" value="ZF_DOF_2"/>
    <property type="match status" value="1"/>
</dbReference>
<evidence type="ECO:0000256" key="10">
    <source>
        <dbReference type="SAM" id="MobiDB-lite"/>
    </source>
</evidence>
<keyword evidence="4 9" id="KW-0805">Transcription regulation</keyword>
<dbReference type="AlphaFoldDB" id="A0AAX6FDA3"/>
<comment type="caution">
    <text evidence="12">The sequence shown here is derived from an EMBL/GenBank/DDBJ whole genome shotgun (WGS) entry which is preliminary data.</text>
</comment>
<name>A0AAX6FDA3_IRIPA</name>
<dbReference type="PANTHER" id="PTHR31992:SF159">
    <property type="entry name" value="DOF ZINC FINGER PROTEIN"/>
    <property type="match status" value="1"/>
</dbReference>
<evidence type="ECO:0000256" key="5">
    <source>
        <dbReference type="ARBA" id="ARBA00023125"/>
    </source>
</evidence>
<evidence type="ECO:0000256" key="1">
    <source>
        <dbReference type="ARBA" id="ARBA00022723"/>
    </source>
</evidence>
<dbReference type="Proteomes" id="UP001140949">
    <property type="component" value="Unassembled WGS sequence"/>
</dbReference>
<evidence type="ECO:0000256" key="8">
    <source>
        <dbReference type="PROSITE-ProRule" id="PRU00071"/>
    </source>
</evidence>
<evidence type="ECO:0000256" key="3">
    <source>
        <dbReference type="ARBA" id="ARBA00022833"/>
    </source>
</evidence>
<evidence type="ECO:0000256" key="6">
    <source>
        <dbReference type="ARBA" id="ARBA00023163"/>
    </source>
</evidence>
<reference evidence="12" key="1">
    <citation type="journal article" date="2023" name="GigaByte">
        <title>Genome assembly of the bearded iris, Iris pallida Lam.</title>
        <authorList>
            <person name="Bruccoleri R.E."/>
            <person name="Oakeley E.J."/>
            <person name="Faust A.M.E."/>
            <person name="Altorfer M."/>
            <person name="Dessus-Babus S."/>
            <person name="Burckhardt D."/>
            <person name="Oertli M."/>
            <person name="Naumann U."/>
            <person name="Petersen F."/>
            <person name="Wong J."/>
        </authorList>
    </citation>
    <scope>NUCLEOTIDE SEQUENCE</scope>
    <source>
        <strain evidence="12">GSM-AAB239-AS_SAM_17_03QT</strain>
    </source>
</reference>
<dbReference type="GO" id="GO:0005634">
    <property type="term" value="C:nucleus"/>
    <property type="evidence" value="ECO:0007669"/>
    <property type="project" value="UniProtKB-SubCell"/>
</dbReference>
<feature type="region of interest" description="Disordered" evidence="10">
    <location>
        <begin position="25"/>
        <end position="45"/>
    </location>
</feature>
<keyword evidence="13" id="KW-1185">Reference proteome</keyword>
<evidence type="ECO:0000256" key="4">
    <source>
        <dbReference type="ARBA" id="ARBA00023015"/>
    </source>
</evidence>
<protein>
    <recommendedName>
        <fullName evidence="9">Dof zinc finger protein</fullName>
    </recommendedName>
</protein>
<organism evidence="12 13">
    <name type="scientific">Iris pallida</name>
    <name type="common">Sweet iris</name>
    <dbReference type="NCBI Taxonomy" id="29817"/>
    <lineage>
        <taxon>Eukaryota</taxon>
        <taxon>Viridiplantae</taxon>
        <taxon>Streptophyta</taxon>
        <taxon>Embryophyta</taxon>
        <taxon>Tracheophyta</taxon>
        <taxon>Spermatophyta</taxon>
        <taxon>Magnoliopsida</taxon>
        <taxon>Liliopsida</taxon>
        <taxon>Asparagales</taxon>
        <taxon>Iridaceae</taxon>
        <taxon>Iridoideae</taxon>
        <taxon>Irideae</taxon>
        <taxon>Iris</taxon>
    </lineage>
</organism>
<keyword evidence="7 8" id="KW-0539">Nucleus</keyword>
<comment type="function">
    <text evidence="9">Transcription factor that binds specifically to a 5'-AA[AG]G-3' consensus core sequence.</text>
</comment>
<evidence type="ECO:0000256" key="7">
    <source>
        <dbReference type="ARBA" id="ARBA00023242"/>
    </source>
</evidence>
<dbReference type="InterPro" id="IPR003851">
    <property type="entry name" value="Znf_Dof"/>
</dbReference>
<feature type="compositionally biased region" description="Basic residues" evidence="10">
    <location>
        <begin position="137"/>
        <end position="168"/>
    </location>
</feature>
<feature type="region of interest" description="Disordered" evidence="10">
    <location>
        <begin position="110"/>
        <end position="171"/>
    </location>
</feature>
<keyword evidence="5 8" id="KW-0238">DNA-binding</keyword>
<dbReference type="GO" id="GO:0008270">
    <property type="term" value="F:zinc ion binding"/>
    <property type="evidence" value="ECO:0007669"/>
    <property type="project" value="UniProtKB-KW"/>
</dbReference>
<reference evidence="12" key="2">
    <citation type="submission" date="2023-04" db="EMBL/GenBank/DDBJ databases">
        <authorList>
            <person name="Bruccoleri R.E."/>
            <person name="Oakeley E.J."/>
            <person name="Faust A.-M."/>
            <person name="Dessus-Babus S."/>
            <person name="Altorfer M."/>
            <person name="Burckhardt D."/>
            <person name="Oertli M."/>
            <person name="Naumann U."/>
            <person name="Petersen F."/>
            <person name="Wong J."/>
        </authorList>
    </citation>
    <scope>NUCLEOTIDE SEQUENCE</scope>
    <source>
        <strain evidence="12">GSM-AAB239-AS_SAM_17_03QT</strain>
        <tissue evidence="12">Leaf</tissue>
    </source>
</reference>
<sequence length="276" mass="30407">MASPIQFCMETSDWFKAIIPDEGGAAAADNPSPSPSTGELMPLRPGSGARAVLERRLRPPHDQALKCPRCDSAHTKFCYYNNYSLSQPRYFCKTCRRYWTKGGSLRNVPVGGGCRKNKRPASKKPGPTADHHIHSIMQHHHHQQQQHQHQHQHQHHQQQQHQHQHQHQHQQTDLHLSNLNFIFDSTPGGHFASGFGVGAPLGYSVDGACQRPGMPFGAGQEEEANVVDVDMKPGNRMLSLEWASDQGCGDSFGYSSGSLGLWAGMINGHGPSSAAM</sequence>
<evidence type="ECO:0000259" key="11">
    <source>
        <dbReference type="PROSITE" id="PS50884"/>
    </source>
</evidence>
<keyword evidence="1 9" id="KW-0479">Metal-binding</keyword>
<dbReference type="EMBL" id="JANAVB010029818">
    <property type="protein sequence ID" value="KAJ6814173.1"/>
    <property type="molecule type" value="Genomic_DNA"/>
</dbReference>
<keyword evidence="6 9" id="KW-0804">Transcription</keyword>
<evidence type="ECO:0000256" key="2">
    <source>
        <dbReference type="ARBA" id="ARBA00022771"/>
    </source>
</evidence>
<comment type="subcellular location">
    <subcellularLocation>
        <location evidence="8 9">Nucleus</location>
    </subcellularLocation>
</comment>
<gene>
    <name evidence="12" type="ORF">M6B38_140250</name>
</gene>
<evidence type="ECO:0000313" key="13">
    <source>
        <dbReference type="Proteomes" id="UP001140949"/>
    </source>
</evidence>
<keyword evidence="2 8" id="KW-0863">Zinc-finger</keyword>